<dbReference type="PROSITE" id="PS50937">
    <property type="entry name" value="HTH_MERR_2"/>
    <property type="match status" value="1"/>
</dbReference>
<dbReference type="CDD" id="cd04783">
    <property type="entry name" value="HTH_MerR1"/>
    <property type="match status" value="1"/>
</dbReference>
<dbReference type="Pfam" id="PF00376">
    <property type="entry name" value="MerR"/>
    <property type="match status" value="1"/>
</dbReference>
<comment type="caution">
    <text evidence="12">The sequence shown here is derived from an EMBL/GenBank/DDBJ whole genome shotgun (WGS) entry which is preliminary data.</text>
</comment>
<keyword evidence="13" id="KW-1185">Reference proteome</keyword>
<dbReference type="PANTHER" id="PTHR30204">
    <property type="entry name" value="REDOX-CYCLING DRUG-SENSING TRANSCRIPTIONAL ACTIVATOR SOXR"/>
    <property type="match status" value="1"/>
</dbReference>
<keyword evidence="5" id="KW-0476">Mercury</keyword>
<dbReference type="GO" id="GO:0046689">
    <property type="term" value="P:response to mercury ion"/>
    <property type="evidence" value="ECO:0007669"/>
    <property type="project" value="UniProtKB-KW"/>
</dbReference>
<dbReference type="Pfam" id="PF09278">
    <property type="entry name" value="MerR-DNA-bind"/>
    <property type="match status" value="1"/>
</dbReference>
<keyword evidence="9" id="KW-0804">Transcription</keyword>
<feature type="domain" description="HTH merR-type" evidence="11">
    <location>
        <begin position="3"/>
        <end position="72"/>
    </location>
</feature>
<dbReference type="Gene3D" id="1.10.1660.10">
    <property type="match status" value="1"/>
</dbReference>
<keyword evidence="3" id="KW-0678">Repressor</keyword>
<name>A0A5S3P8S3_9SPHN</name>
<evidence type="ECO:0000313" key="12">
    <source>
        <dbReference type="EMBL" id="TMM49851.1"/>
    </source>
</evidence>
<reference evidence="12 13" key="1">
    <citation type="submission" date="2019-05" db="EMBL/GenBank/DDBJ databases">
        <title>Erythrobacter marisflavi sp. nov., isolated from isolated from water of an estuary environment.</title>
        <authorList>
            <person name="Yoon J.-H."/>
        </authorList>
    </citation>
    <scope>NUCLEOTIDE SEQUENCE [LARGE SCALE GENOMIC DNA]</scope>
    <source>
        <strain evidence="12 13">KEM-5</strain>
    </source>
</reference>
<dbReference type="InterPro" id="IPR000551">
    <property type="entry name" value="MerR-type_HTH_dom"/>
</dbReference>
<evidence type="ECO:0000256" key="5">
    <source>
        <dbReference type="ARBA" id="ARBA00022914"/>
    </source>
</evidence>
<dbReference type="GO" id="GO:0003677">
    <property type="term" value="F:DNA binding"/>
    <property type="evidence" value="ECO:0007669"/>
    <property type="project" value="UniProtKB-KW"/>
</dbReference>
<evidence type="ECO:0000256" key="10">
    <source>
        <dbReference type="ARBA" id="ARBA00024874"/>
    </source>
</evidence>
<keyword evidence="2" id="KW-0475">Mercuric resistance</keyword>
<keyword evidence="4" id="KW-0479">Metal-binding</keyword>
<keyword evidence="6" id="KW-0805">Transcription regulation</keyword>
<dbReference type="GO" id="GO:0045340">
    <property type="term" value="F:mercury ion binding"/>
    <property type="evidence" value="ECO:0007669"/>
    <property type="project" value="InterPro"/>
</dbReference>
<dbReference type="InterPro" id="IPR015358">
    <property type="entry name" value="Tscrpt_reg_MerR_DNA-bd"/>
</dbReference>
<evidence type="ECO:0000256" key="2">
    <source>
        <dbReference type="ARBA" id="ARBA00022466"/>
    </source>
</evidence>
<evidence type="ECO:0000256" key="4">
    <source>
        <dbReference type="ARBA" id="ARBA00022723"/>
    </source>
</evidence>
<evidence type="ECO:0000259" key="11">
    <source>
        <dbReference type="PROSITE" id="PS50937"/>
    </source>
</evidence>
<keyword evidence="7" id="KW-0238">DNA-binding</keyword>
<evidence type="ECO:0000256" key="7">
    <source>
        <dbReference type="ARBA" id="ARBA00023125"/>
    </source>
</evidence>
<dbReference type="Proteomes" id="UP000309668">
    <property type="component" value="Unassembled WGS sequence"/>
</dbReference>
<keyword evidence="8" id="KW-0010">Activator</keyword>
<dbReference type="SUPFAM" id="SSF46955">
    <property type="entry name" value="Putative DNA-binding domain"/>
    <property type="match status" value="1"/>
</dbReference>
<protein>
    <recommendedName>
        <fullName evidence="1">Mercuric resistance operon regulatory protein</fullName>
    </recommendedName>
</protein>
<dbReference type="InterPro" id="IPR047057">
    <property type="entry name" value="MerR_fam"/>
</dbReference>
<dbReference type="InterPro" id="IPR009061">
    <property type="entry name" value="DNA-bd_dom_put_sf"/>
</dbReference>
<evidence type="ECO:0000256" key="1">
    <source>
        <dbReference type="ARBA" id="ARBA00017146"/>
    </source>
</evidence>
<dbReference type="InterPro" id="IPR011794">
    <property type="entry name" value="MerR"/>
</dbReference>
<sequence length="128" mass="13915">MKALRISELAQKGGVGVETVRFYQRKGLLGHPGSAVSGTRHYGSEDVRRLRFVKQAQAAGFKLSEIAELLDLNRTDDRPRAREMARERIGQLDADIARLSSARASLSKLAEDCASGCDGPCPILAAFD</sequence>
<dbReference type="PRINTS" id="PR00040">
    <property type="entry name" value="HTHMERR"/>
</dbReference>
<dbReference type="RefSeq" id="WP_138615412.1">
    <property type="nucleotide sequence ID" value="NZ_VCAO01000001.1"/>
</dbReference>
<evidence type="ECO:0000256" key="8">
    <source>
        <dbReference type="ARBA" id="ARBA00023159"/>
    </source>
</evidence>
<evidence type="ECO:0000256" key="6">
    <source>
        <dbReference type="ARBA" id="ARBA00023015"/>
    </source>
</evidence>
<dbReference type="PANTHER" id="PTHR30204:SF69">
    <property type="entry name" value="MERR-FAMILY TRANSCRIPTIONAL REGULATOR"/>
    <property type="match status" value="1"/>
</dbReference>
<evidence type="ECO:0000313" key="13">
    <source>
        <dbReference type="Proteomes" id="UP000309668"/>
    </source>
</evidence>
<evidence type="ECO:0000256" key="3">
    <source>
        <dbReference type="ARBA" id="ARBA00022491"/>
    </source>
</evidence>
<dbReference type="AlphaFoldDB" id="A0A5S3P8S3"/>
<proteinExistence type="predicted"/>
<organism evidence="12 13">
    <name type="scientific">Qipengyuania marisflavi</name>
    <dbReference type="NCBI Taxonomy" id="2486356"/>
    <lineage>
        <taxon>Bacteria</taxon>
        <taxon>Pseudomonadati</taxon>
        <taxon>Pseudomonadota</taxon>
        <taxon>Alphaproteobacteria</taxon>
        <taxon>Sphingomonadales</taxon>
        <taxon>Erythrobacteraceae</taxon>
        <taxon>Qipengyuania</taxon>
    </lineage>
</organism>
<accession>A0A5S3P8S3</accession>
<comment type="function">
    <text evidence="10">Mediates the mercuric-dependent induction of mercury resistance operon. In the absence of mercury MerR represses transcription by binding tightly to the mer operator region; when mercury is present the dimeric complex binds a single ion and becomes a potent transcriptional activator, while remaining bound to the mer site.</text>
</comment>
<dbReference type="OrthoDB" id="9802944at2"/>
<evidence type="ECO:0000256" key="9">
    <source>
        <dbReference type="ARBA" id="ARBA00023163"/>
    </source>
</evidence>
<gene>
    <name evidence="12" type="ORF">FEV51_01230</name>
</gene>
<dbReference type="SMART" id="SM00422">
    <property type="entry name" value="HTH_MERR"/>
    <property type="match status" value="1"/>
</dbReference>
<dbReference type="GO" id="GO:0003700">
    <property type="term" value="F:DNA-binding transcription factor activity"/>
    <property type="evidence" value="ECO:0007669"/>
    <property type="project" value="InterPro"/>
</dbReference>
<dbReference type="EMBL" id="VCAO01000001">
    <property type="protein sequence ID" value="TMM49851.1"/>
    <property type="molecule type" value="Genomic_DNA"/>
</dbReference>